<feature type="region of interest" description="Disordered" evidence="1">
    <location>
        <begin position="156"/>
        <end position="177"/>
    </location>
</feature>
<keyword evidence="3" id="KW-1185">Reference proteome</keyword>
<evidence type="ECO:0000313" key="2">
    <source>
        <dbReference type="EMBL" id="KAG0718902.1"/>
    </source>
</evidence>
<accession>A0A8J4Y265</accession>
<comment type="caution">
    <text evidence="2">The sequence shown here is derived from an EMBL/GenBank/DDBJ whole genome shotgun (WGS) entry which is preliminary data.</text>
</comment>
<gene>
    <name evidence="2" type="ORF">GWK47_051575</name>
</gene>
<dbReference type="EMBL" id="JACEEZ010015331">
    <property type="protein sequence ID" value="KAG0718902.1"/>
    <property type="molecule type" value="Genomic_DNA"/>
</dbReference>
<feature type="compositionally biased region" description="Basic and acidic residues" evidence="1">
    <location>
        <begin position="80"/>
        <end position="106"/>
    </location>
</feature>
<feature type="compositionally biased region" description="Basic and acidic residues" evidence="1">
    <location>
        <begin position="121"/>
        <end position="131"/>
    </location>
</feature>
<proteinExistence type="predicted"/>
<feature type="compositionally biased region" description="Polar residues" evidence="1">
    <location>
        <begin position="160"/>
        <end position="177"/>
    </location>
</feature>
<feature type="region of interest" description="Disordered" evidence="1">
    <location>
        <begin position="73"/>
        <end position="131"/>
    </location>
</feature>
<dbReference type="AlphaFoldDB" id="A0A8J4Y265"/>
<evidence type="ECO:0000313" key="3">
    <source>
        <dbReference type="Proteomes" id="UP000770661"/>
    </source>
</evidence>
<sequence>MARADTQDLKLQAGEQSWWRVLMEIIYCTSYLSLGDGQEAPNPRGEKKGQLHEKQDETKSTHKIMWRRHGEARCPPLKPRRTEGDPGQHRGVHDGVRQARSHEARGRTPLSPFPHPLQGMRAEEGQRSRHAPDVMGARGVTRVCRLDAIPMVKRGRPVTASRNSTCRSLAQDTNLST</sequence>
<feature type="region of interest" description="Disordered" evidence="1">
    <location>
        <begin position="37"/>
        <end position="61"/>
    </location>
</feature>
<feature type="compositionally biased region" description="Basic and acidic residues" evidence="1">
    <location>
        <begin position="44"/>
        <end position="60"/>
    </location>
</feature>
<protein>
    <submittedName>
        <fullName evidence="2">Uncharacterized protein</fullName>
    </submittedName>
</protein>
<reference evidence="2" key="1">
    <citation type="submission" date="2020-07" db="EMBL/GenBank/DDBJ databases">
        <title>The High-quality genome of the commercially important snow crab, Chionoecetes opilio.</title>
        <authorList>
            <person name="Jeong J.-H."/>
            <person name="Ryu S."/>
        </authorList>
    </citation>
    <scope>NUCLEOTIDE SEQUENCE</scope>
    <source>
        <strain evidence="2">MADBK_172401_WGS</strain>
        <tissue evidence="2">Digestive gland</tissue>
    </source>
</reference>
<organism evidence="2 3">
    <name type="scientific">Chionoecetes opilio</name>
    <name type="common">Atlantic snow crab</name>
    <name type="synonym">Cancer opilio</name>
    <dbReference type="NCBI Taxonomy" id="41210"/>
    <lineage>
        <taxon>Eukaryota</taxon>
        <taxon>Metazoa</taxon>
        <taxon>Ecdysozoa</taxon>
        <taxon>Arthropoda</taxon>
        <taxon>Crustacea</taxon>
        <taxon>Multicrustacea</taxon>
        <taxon>Malacostraca</taxon>
        <taxon>Eumalacostraca</taxon>
        <taxon>Eucarida</taxon>
        <taxon>Decapoda</taxon>
        <taxon>Pleocyemata</taxon>
        <taxon>Brachyura</taxon>
        <taxon>Eubrachyura</taxon>
        <taxon>Majoidea</taxon>
        <taxon>Majidae</taxon>
        <taxon>Chionoecetes</taxon>
    </lineage>
</organism>
<dbReference type="Proteomes" id="UP000770661">
    <property type="component" value="Unassembled WGS sequence"/>
</dbReference>
<evidence type="ECO:0000256" key="1">
    <source>
        <dbReference type="SAM" id="MobiDB-lite"/>
    </source>
</evidence>
<name>A0A8J4Y265_CHIOP</name>